<dbReference type="GO" id="GO:0044341">
    <property type="term" value="P:sodium-dependent phosphate transport"/>
    <property type="evidence" value="ECO:0007669"/>
    <property type="project" value="InterPro"/>
</dbReference>
<feature type="transmembrane region" description="Helical" evidence="6">
    <location>
        <begin position="268"/>
        <end position="289"/>
    </location>
</feature>
<dbReference type="Gene3D" id="1.20.58.220">
    <property type="entry name" value="Phosphate transport system protein phou homolog 2, domain 2"/>
    <property type="match status" value="1"/>
</dbReference>
<dbReference type="PANTHER" id="PTHR10010:SF46">
    <property type="entry name" value="SODIUM-DEPENDENT PHOSPHATE TRANSPORT PROTEIN 2B"/>
    <property type="match status" value="1"/>
</dbReference>
<dbReference type="GO" id="GO:0005436">
    <property type="term" value="F:sodium:phosphate symporter activity"/>
    <property type="evidence" value="ECO:0007669"/>
    <property type="project" value="InterPro"/>
</dbReference>
<protein>
    <submittedName>
        <fullName evidence="9">Na/Pi cotransporter family protein</fullName>
    </submittedName>
</protein>
<feature type="transmembrane region" description="Helical" evidence="6">
    <location>
        <begin position="244"/>
        <end position="262"/>
    </location>
</feature>
<evidence type="ECO:0000256" key="6">
    <source>
        <dbReference type="SAM" id="Phobius"/>
    </source>
</evidence>
<feature type="transmembrane region" description="Helical" evidence="6">
    <location>
        <begin position="173"/>
        <end position="195"/>
    </location>
</feature>
<dbReference type="Pfam" id="PF01895">
    <property type="entry name" value="PhoU"/>
    <property type="match status" value="1"/>
</dbReference>
<feature type="signal peptide" evidence="7">
    <location>
        <begin position="1"/>
        <end position="19"/>
    </location>
</feature>
<dbReference type="NCBIfam" id="NF037997">
    <property type="entry name" value="Na_Pi_symport"/>
    <property type="match status" value="1"/>
</dbReference>
<feature type="transmembrane region" description="Helical" evidence="6">
    <location>
        <begin position="139"/>
        <end position="161"/>
    </location>
</feature>
<feature type="transmembrane region" description="Helical" evidence="6">
    <location>
        <begin position="207"/>
        <end position="232"/>
    </location>
</feature>
<feature type="transmembrane region" description="Helical" evidence="6">
    <location>
        <begin position="310"/>
        <end position="334"/>
    </location>
</feature>
<sequence>MKAPAPVLLCLLIVLAAHGEESLPHHELTYAVLEQLDISGNLQAGEAGLELPQELVVQVTQAEEPVADVPVRFAVTAEPRANATPQSQARLSDTLVRTDPLGFARTRLQLGRATGDYQVSARAGNRELAFTSTALRRGWYFVATAQFLGALALFLFGLYYGSKGLRRVAGKRLRALLFSLTANRFLGVLVGIIVTTVLQSSGATTTLLIGLASAGILGLGQALGVILGADIGTTLTVQALAFRLYDYALVAAGGGFLLMLAHRRLRNIGQAVFGFSLVFFSLGLVVAATEPLRYLPATASAVAFLGRSPWLGLGFALIFTALVRSSAATIGLLVGLSFTGLLDLRAALPFILGANIGTGFAAVLASWRAGVEARRIAAGHVLFKVAVVAVCLPLLPWLARLIAATAGELPRQVANAHTLINLFAVALFLPLLGPYRRLLEKLVRSRPAEQFGPRYLDPRAVETPELAVAQATREVLRMGDRVQRMYLRAFTVFSERDKEGRRDLVAADDQVDELETGIHTFVARVAQEEMPEELSRRVIALFHATDALEHIADIISKNLMDYAHKNIEQGLAFSAEALEDVRDFHAEIAENLAGALACLATWNTDLASRLAAAKNRGIERQRQLQNRHLARLGRGRCEELDTSSIYLDFISDLERVNFQCAQIGFAVLESAHARRQRTKTRR</sequence>
<feature type="chain" id="PRO_5030785358" evidence="7">
    <location>
        <begin position="20"/>
        <end position="682"/>
    </location>
</feature>
<organism evidence="9">
    <name type="scientific">candidate division WOR-3 bacterium</name>
    <dbReference type="NCBI Taxonomy" id="2052148"/>
    <lineage>
        <taxon>Bacteria</taxon>
        <taxon>Bacteria division WOR-3</taxon>
    </lineage>
</organism>
<keyword evidence="3 6" id="KW-0812">Transmembrane</keyword>
<dbReference type="GO" id="GO:0005886">
    <property type="term" value="C:plasma membrane"/>
    <property type="evidence" value="ECO:0007669"/>
    <property type="project" value="UniProtKB-SubCell"/>
</dbReference>
<accession>A0A7V0T503</accession>
<evidence type="ECO:0000256" key="7">
    <source>
        <dbReference type="SAM" id="SignalP"/>
    </source>
</evidence>
<comment type="caution">
    <text evidence="9">The sequence shown here is derived from an EMBL/GenBank/DDBJ whole genome shotgun (WGS) entry which is preliminary data.</text>
</comment>
<dbReference type="InterPro" id="IPR003841">
    <property type="entry name" value="Na/Pi_transpt"/>
</dbReference>
<dbReference type="SUPFAM" id="SSF109755">
    <property type="entry name" value="PhoU-like"/>
    <property type="match status" value="1"/>
</dbReference>
<evidence type="ECO:0000313" key="9">
    <source>
        <dbReference type="EMBL" id="HDQ99285.1"/>
    </source>
</evidence>
<dbReference type="EMBL" id="DSBX01000128">
    <property type="protein sequence ID" value="HDQ99285.1"/>
    <property type="molecule type" value="Genomic_DNA"/>
</dbReference>
<dbReference type="Gene3D" id="2.60.40.10">
    <property type="entry name" value="Immunoglobulins"/>
    <property type="match status" value="1"/>
</dbReference>
<gene>
    <name evidence="9" type="ORF">ENN51_03240</name>
</gene>
<evidence type="ECO:0000256" key="4">
    <source>
        <dbReference type="ARBA" id="ARBA00022989"/>
    </source>
</evidence>
<evidence type="ECO:0000256" key="5">
    <source>
        <dbReference type="ARBA" id="ARBA00023136"/>
    </source>
</evidence>
<evidence type="ECO:0000256" key="1">
    <source>
        <dbReference type="ARBA" id="ARBA00004651"/>
    </source>
</evidence>
<reference evidence="9" key="1">
    <citation type="journal article" date="2020" name="mSystems">
        <title>Genome- and Community-Level Interaction Insights into Carbon Utilization and Element Cycling Functions of Hydrothermarchaeota in Hydrothermal Sediment.</title>
        <authorList>
            <person name="Zhou Z."/>
            <person name="Liu Y."/>
            <person name="Xu W."/>
            <person name="Pan J."/>
            <person name="Luo Z.H."/>
            <person name="Li M."/>
        </authorList>
    </citation>
    <scope>NUCLEOTIDE SEQUENCE [LARGE SCALE GENOMIC DNA]</scope>
    <source>
        <strain evidence="9">SpSt-1182</strain>
    </source>
</reference>
<keyword evidence="7" id="KW-0732">Signal</keyword>
<keyword evidence="5 6" id="KW-0472">Membrane</keyword>
<proteinExistence type="predicted"/>
<dbReference type="InterPro" id="IPR026022">
    <property type="entry name" value="PhoU_dom"/>
</dbReference>
<evidence type="ECO:0000256" key="2">
    <source>
        <dbReference type="ARBA" id="ARBA00022475"/>
    </source>
</evidence>
<keyword evidence="4 6" id="KW-1133">Transmembrane helix</keyword>
<name>A0A7V0T503_UNCW3</name>
<feature type="transmembrane region" description="Helical" evidence="6">
    <location>
        <begin position="381"/>
        <end position="399"/>
    </location>
</feature>
<feature type="transmembrane region" description="Helical" evidence="6">
    <location>
        <begin position="346"/>
        <end position="369"/>
    </location>
</feature>
<feature type="domain" description="PhoU" evidence="8">
    <location>
        <begin position="475"/>
        <end position="556"/>
    </location>
</feature>
<comment type="subcellular location">
    <subcellularLocation>
        <location evidence="1">Cell membrane</location>
        <topology evidence="1">Multi-pass membrane protein</topology>
    </subcellularLocation>
</comment>
<evidence type="ECO:0000259" key="8">
    <source>
        <dbReference type="Pfam" id="PF01895"/>
    </source>
</evidence>
<dbReference type="Pfam" id="PF02690">
    <property type="entry name" value="Na_Pi_cotrans"/>
    <property type="match status" value="2"/>
</dbReference>
<dbReference type="InterPro" id="IPR013783">
    <property type="entry name" value="Ig-like_fold"/>
</dbReference>
<keyword evidence="2" id="KW-1003">Cell membrane</keyword>
<dbReference type="InterPro" id="IPR038078">
    <property type="entry name" value="PhoU-like_sf"/>
</dbReference>
<feature type="transmembrane region" description="Helical" evidence="6">
    <location>
        <begin position="419"/>
        <end position="436"/>
    </location>
</feature>
<evidence type="ECO:0000256" key="3">
    <source>
        <dbReference type="ARBA" id="ARBA00022692"/>
    </source>
</evidence>
<dbReference type="Proteomes" id="UP000885672">
    <property type="component" value="Unassembled WGS sequence"/>
</dbReference>
<dbReference type="PANTHER" id="PTHR10010">
    <property type="entry name" value="SOLUTE CARRIER FAMILY 34 SODIUM PHOSPHATE , MEMBER 2-RELATED"/>
    <property type="match status" value="1"/>
</dbReference>
<dbReference type="AlphaFoldDB" id="A0A7V0T503"/>